<keyword evidence="2" id="KW-0813">Transport</keyword>
<dbReference type="GO" id="GO:0015297">
    <property type="term" value="F:antiporter activity"/>
    <property type="evidence" value="ECO:0007669"/>
    <property type="project" value="InterPro"/>
</dbReference>
<dbReference type="PIRSF" id="PIRSF006603">
    <property type="entry name" value="DinF"/>
    <property type="match status" value="1"/>
</dbReference>
<reference evidence="8" key="1">
    <citation type="submission" date="2020-08" db="EMBL/GenBank/DDBJ databases">
        <title>Genome public.</title>
        <authorList>
            <person name="Liu C."/>
            <person name="Sun Q."/>
        </authorList>
    </citation>
    <scope>NUCLEOTIDE SEQUENCE</scope>
    <source>
        <strain evidence="8">NSJ-32</strain>
    </source>
</reference>
<feature type="transmembrane region" description="Helical" evidence="7">
    <location>
        <begin position="191"/>
        <end position="213"/>
    </location>
</feature>
<keyword evidence="4 7" id="KW-0812">Transmembrane</keyword>
<dbReference type="InterPro" id="IPR002528">
    <property type="entry name" value="MATE_fam"/>
</dbReference>
<feature type="transmembrane region" description="Helical" evidence="7">
    <location>
        <begin position="364"/>
        <end position="383"/>
    </location>
</feature>
<evidence type="ECO:0000256" key="2">
    <source>
        <dbReference type="ARBA" id="ARBA00022448"/>
    </source>
</evidence>
<evidence type="ECO:0000313" key="9">
    <source>
        <dbReference type="Proteomes" id="UP000657006"/>
    </source>
</evidence>
<evidence type="ECO:0000256" key="1">
    <source>
        <dbReference type="ARBA" id="ARBA00004651"/>
    </source>
</evidence>
<dbReference type="Proteomes" id="UP000657006">
    <property type="component" value="Unassembled WGS sequence"/>
</dbReference>
<feature type="transmembrane region" description="Helical" evidence="7">
    <location>
        <begin position="239"/>
        <end position="261"/>
    </location>
</feature>
<dbReference type="InterPro" id="IPR048279">
    <property type="entry name" value="MdtK-like"/>
</dbReference>
<evidence type="ECO:0000256" key="4">
    <source>
        <dbReference type="ARBA" id="ARBA00022692"/>
    </source>
</evidence>
<comment type="caution">
    <text evidence="8">The sequence shown here is derived from an EMBL/GenBank/DDBJ whole genome shotgun (WGS) entry which is preliminary data.</text>
</comment>
<sequence>MEKNLTSGSVFKNILIFSLPYLLSYLLQTLYGMADLYIIGQFGSVADSSAVSIGSQVMHMLTVMIVGLAMGATVFIGQSIGADDKKNAAKGIGNTVTIFMAVSVVLTVILVALVKPVTIIMSTPTDAVSGTIDYLTICFVGIPFITAYNVISAIFRGMGDSKSPMYFIAIACVANIGLDYLFMGMCQLGSAGAALGTTLSQAISVIVSLVVILKRKTGISLAKADFKPYRPVMNNILKIGIPVALQDGLIQIAFIVITIIANNRGLSDSTAVGIVEKVMSFLFLVPSSMLSTVSALGAQNIGANKPKRAVDTLRYAAFLAAGFGCVVAVVIQFWAEPVVSLFTDATTAEGAEVVRLGGQYLRGYVWDCIFAGVHFCFSGYFCAVGKSGISFLHNIIAIVLMRIPGVYLTSMLFPTTLLPMGLATASGSIISVVICAIAFTMLMKKSKQNRIEVQHG</sequence>
<dbReference type="GO" id="GO:0005886">
    <property type="term" value="C:plasma membrane"/>
    <property type="evidence" value="ECO:0007669"/>
    <property type="project" value="UniProtKB-SubCell"/>
</dbReference>
<keyword evidence="6 7" id="KW-0472">Membrane</keyword>
<accession>A0A926DW03</accession>
<dbReference type="EMBL" id="JACRSQ010000034">
    <property type="protein sequence ID" value="MBC8544872.1"/>
    <property type="molecule type" value="Genomic_DNA"/>
</dbReference>
<feature type="transmembrane region" description="Helical" evidence="7">
    <location>
        <begin position="395"/>
        <end position="414"/>
    </location>
</feature>
<keyword evidence="3" id="KW-1003">Cell membrane</keyword>
<keyword evidence="9" id="KW-1185">Reference proteome</keyword>
<dbReference type="CDD" id="cd13138">
    <property type="entry name" value="MATE_yoeA_like"/>
    <property type="match status" value="1"/>
</dbReference>
<feature type="transmembrane region" description="Helical" evidence="7">
    <location>
        <begin position="315"/>
        <end position="335"/>
    </location>
</feature>
<evidence type="ECO:0000256" key="3">
    <source>
        <dbReference type="ARBA" id="ARBA00022475"/>
    </source>
</evidence>
<evidence type="ECO:0000313" key="8">
    <source>
        <dbReference type="EMBL" id="MBC8544872.1"/>
    </source>
</evidence>
<dbReference type="PANTHER" id="PTHR43549">
    <property type="entry name" value="MULTIDRUG RESISTANCE PROTEIN YPNP-RELATED"/>
    <property type="match status" value="1"/>
</dbReference>
<protein>
    <submittedName>
        <fullName evidence="8">MATE family efflux transporter</fullName>
    </submittedName>
</protein>
<feature type="transmembrane region" description="Helical" evidence="7">
    <location>
        <begin position="134"/>
        <end position="154"/>
    </location>
</feature>
<evidence type="ECO:0000256" key="5">
    <source>
        <dbReference type="ARBA" id="ARBA00022989"/>
    </source>
</evidence>
<dbReference type="AlphaFoldDB" id="A0A926DW03"/>
<proteinExistence type="predicted"/>
<comment type="subcellular location">
    <subcellularLocation>
        <location evidence="1">Cell membrane</location>
        <topology evidence="1">Multi-pass membrane protein</topology>
    </subcellularLocation>
</comment>
<dbReference type="InterPro" id="IPR052031">
    <property type="entry name" value="Membrane_Transporter-Flippase"/>
</dbReference>
<feature type="transmembrane region" description="Helical" evidence="7">
    <location>
        <begin position="92"/>
        <end position="114"/>
    </location>
</feature>
<gene>
    <name evidence="8" type="ORF">H8730_15090</name>
</gene>
<feature type="transmembrane region" description="Helical" evidence="7">
    <location>
        <begin position="420"/>
        <end position="442"/>
    </location>
</feature>
<organism evidence="8 9">
    <name type="scientific">Bianquea renquensis</name>
    <dbReference type="NCBI Taxonomy" id="2763661"/>
    <lineage>
        <taxon>Bacteria</taxon>
        <taxon>Bacillati</taxon>
        <taxon>Bacillota</taxon>
        <taxon>Clostridia</taxon>
        <taxon>Eubacteriales</taxon>
        <taxon>Bianqueaceae</taxon>
        <taxon>Bianquea</taxon>
    </lineage>
</organism>
<feature type="transmembrane region" description="Helical" evidence="7">
    <location>
        <begin position="281"/>
        <end position="303"/>
    </location>
</feature>
<evidence type="ECO:0000256" key="6">
    <source>
        <dbReference type="ARBA" id="ARBA00023136"/>
    </source>
</evidence>
<dbReference type="PANTHER" id="PTHR43549:SF3">
    <property type="entry name" value="MULTIDRUG RESISTANCE PROTEIN YPNP-RELATED"/>
    <property type="match status" value="1"/>
</dbReference>
<feature type="transmembrane region" description="Helical" evidence="7">
    <location>
        <begin position="21"/>
        <end position="40"/>
    </location>
</feature>
<dbReference type="GO" id="GO:0042910">
    <property type="term" value="F:xenobiotic transmembrane transporter activity"/>
    <property type="evidence" value="ECO:0007669"/>
    <property type="project" value="InterPro"/>
</dbReference>
<name>A0A926DW03_9FIRM</name>
<dbReference type="Pfam" id="PF01554">
    <property type="entry name" value="MatE"/>
    <property type="match status" value="2"/>
</dbReference>
<dbReference type="NCBIfam" id="TIGR00797">
    <property type="entry name" value="matE"/>
    <property type="match status" value="1"/>
</dbReference>
<feature type="transmembrane region" description="Helical" evidence="7">
    <location>
        <begin position="166"/>
        <end position="185"/>
    </location>
</feature>
<evidence type="ECO:0000256" key="7">
    <source>
        <dbReference type="SAM" id="Phobius"/>
    </source>
</evidence>
<feature type="transmembrane region" description="Helical" evidence="7">
    <location>
        <begin position="60"/>
        <end position="80"/>
    </location>
</feature>
<dbReference type="RefSeq" id="WP_177713934.1">
    <property type="nucleotide sequence ID" value="NZ_JACRSQ010000034.1"/>
</dbReference>
<keyword evidence="5 7" id="KW-1133">Transmembrane helix</keyword>